<evidence type="ECO:0000259" key="1">
    <source>
        <dbReference type="Pfam" id="PF07007"/>
    </source>
</evidence>
<dbReference type="Proteomes" id="UP001596550">
    <property type="component" value="Unassembled WGS sequence"/>
</dbReference>
<keyword evidence="3" id="KW-1185">Reference proteome</keyword>
<dbReference type="PANTHER" id="PTHR39176:SF1">
    <property type="entry name" value="PERIPLASMIC PROTEIN"/>
    <property type="match status" value="1"/>
</dbReference>
<dbReference type="InterPro" id="IPR009739">
    <property type="entry name" value="LprI-like_N"/>
</dbReference>
<comment type="caution">
    <text evidence="2">The sequence shown here is derived from an EMBL/GenBank/DDBJ whole genome shotgun (WGS) entry which is preliminary data.</text>
</comment>
<feature type="domain" description="Lysozyme inhibitor LprI-like N-terminal" evidence="1">
    <location>
        <begin position="41"/>
        <end position="130"/>
    </location>
</feature>
<protein>
    <submittedName>
        <fullName evidence="2">Lysozyme inhibitor LprI family protein</fullName>
    </submittedName>
</protein>
<evidence type="ECO:0000313" key="2">
    <source>
        <dbReference type="EMBL" id="MFC7346973.1"/>
    </source>
</evidence>
<proteinExistence type="predicted"/>
<dbReference type="Gene3D" id="1.20.1270.180">
    <property type="match status" value="1"/>
</dbReference>
<name>A0ABW2LZ20_9FLAO</name>
<gene>
    <name evidence="2" type="ORF">ACFQO9_09630</name>
</gene>
<dbReference type="PANTHER" id="PTHR39176">
    <property type="entry name" value="PERIPLASMIC PROTEIN-RELATED"/>
    <property type="match status" value="1"/>
</dbReference>
<reference evidence="3" key="1">
    <citation type="journal article" date="2019" name="Int. J. Syst. Evol. Microbiol.">
        <title>The Global Catalogue of Microorganisms (GCM) 10K type strain sequencing project: providing services to taxonomists for standard genome sequencing and annotation.</title>
        <authorList>
            <consortium name="The Broad Institute Genomics Platform"/>
            <consortium name="The Broad Institute Genome Sequencing Center for Infectious Disease"/>
            <person name="Wu L."/>
            <person name="Ma J."/>
        </authorList>
    </citation>
    <scope>NUCLEOTIDE SEQUENCE [LARGE SCALE GENOMIC DNA]</scope>
    <source>
        <strain evidence="3">CCUG 54781</strain>
    </source>
</reference>
<organism evidence="2 3">
    <name type="scientific">Chryseobacterium zhengzhouense</name>
    <dbReference type="NCBI Taxonomy" id="1636086"/>
    <lineage>
        <taxon>Bacteria</taxon>
        <taxon>Pseudomonadati</taxon>
        <taxon>Bacteroidota</taxon>
        <taxon>Flavobacteriia</taxon>
        <taxon>Flavobacteriales</taxon>
        <taxon>Weeksellaceae</taxon>
        <taxon>Chryseobacterium group</taxon>
        <taxon>Chryseobacterium</taxon>
    </lineage>
</organism>
<dbReference type="RefSeq" id="WP_378177486.1">
    <property type="nucleotide sequence ID" value="NZ_JBHTCR010000003.1"/>
</dbReference>
<accession>A0ABW2LZ20</accession>
<dbReference type="Pfam" id="PF07007">
    <property type="entry name" value="LprI"/>
    <property type="match status" value="1"/>
</dbReference>
<dbReference type="EMBL" id="JBHTCR010000003">
    <property type="protein sequence ID" value="MFC7346973.1"/>
    <property type="molecule type" value="Genomic_DNA"/>
</dbReference>
<evidence type="ECO:0000313" key="3">
    <source>
        <dbReference type="Proteomes" id="UP001596550"/>
    </source>
</evidence>
<sequence length="139" mass="16734">MKNIITSILLFLSISIFSQSKIQQENLIDLTESKCLDKKDISNAEMRNCTIQATQSWDKELNKYYDLLQNKLPKETFQALKESQKQWMIFRDKEFAFISKFYFELKEGTMLYIIAENRKKEIVKNRTLELKMYFENLDY</sequence>